<reference evidence="2" key="1">
    <citation type="journal article" date="2021" name="BMC Genomics">
        <title>Chromosome-level genome assembly and manually-curated proteome of model necrotroph Parastagonospora nodorum Sn15 reveals a genome-wide trove of candidate effector homologs, and redundancy of virulence-related functions within an accessory chromosome.</title>
        <authorList>
            <person name="Bertazzoni S."/>
            <person name="Jones D.A.B."/>
            <person name="Phan H.T."/>
            <person name="Tan K.-C."/>
            <person name="Hane J.K."/>
        </authorList>
    </citation>
    <scope>NUCLEOTIDE SEQUENCE [LARGE SCALE GENOMIC DNA]</scope>
    <source>
        <strain evidence="2">SN15 / ATCC MYA-4574 / FGSC 10173)</strain>
    </source>
</reference>
<dbReference type="OrthoDB" id="3799645at2759"/>
<keyword evidence="2" id="KW-1185">Reference proteome</keyword>
<dbReference type="AlphaFoldDB" id="A0A7U2F3G5"/>
<dbReference type="EMBL" id="CP069030">
    <property type="protein sequence ID" value="QRC98019.1"/>
    <property type="molecule type" value="Genomic_DNA"/>
</dbReference>
<protein>
    <recommendedName>
        <fullName evidence="3">Heterokaryon incompatibility domain-containing protein</fullName>
    </recommendedName>
</protein>
<dbReference type="PANTHER" id="PTHR24148:SF64">
    <property type="entry name" value="HETEROKARYON INCOMPATIBILITY DOMAIN-CONTAINING PROTEIN"/>
    <property type="match status" value="1"/>
</dbReference>
<evidence type="ECO:0000313" key="2">
    <source>
        <dbReference type="Proteomes" id="UP000663193"/>
    </source>
</evidence>
<dbReference type="InterPro" id="IPR052895">
    <property type="entry name" value="HetReg/Transcr_Mod"/>
</dbReference>
<organism evidence="1 2">
    <name type="scientific">Phaeosphaeria nodorum (strain SN15 / ATCC MYA-4574 / FGSC 10173)</name>
    <name type="common">Glume blotch fungus</name>
    <name type="synonym">Parastagonospora nodorum</name>
    <dbReference type="NCBI Taxonomy" id="321614"/>
    <lineage>
        <taxon>Eukaryota</taxon>
        <taxon>Fungi</taxon>
        <taxon>Dikarya</taxon>
        <taxon>Ascomycota</taxon>
        <taxon>Pezizomycotina</taxon>
        <taxon>Dothideomycetes</taxon>
        <taxon>Pleosporomycetidae</taxon>
        <taxon>Pleosporales</taxon>
        <taxon>Pleosporineae</taxon>
        <taxon>Phaeosphaeriaceae</taxon>
        <taxon>Parastagonospora</taxon>
    </lineage>
</organism>
<dbReference type="VEuPathDB" id="FungiDB:JI435_435400"/>
<gene>
    <name evidence="1" type="ORF">JI435_435400</name>
</gene>
<accession>A0A7U2F3G5</accession>
<dbReference type="Proteomes" id="UP000663193">
    <property type="component" value="Chromosome 8"/>
</dbReference>
<evidence type="ECO:0000313" key="1">
    <source>
        <dbReference type="EMBL" id="QRC98019.1"/>
    </source>
</evidence>
<sequence length="369" mass="41869">MLRIEHRHKEIEGSRITLEKDDKDQLLLIEALRKMMQPPFTPWWSRIWTVQEIAVAQTILVVYGTMSAPGSLFACAAGPYIHHSTSCCSESVTRLSTDQAKVLADCCNRILGIEELQMKTQRHDSGGMGELEPDWSLLELLRKFRDRRATDPRDKVYALLNLIARSGTSTEIIPDYTLSEIEVYSRATLVCIRENSNLSVFSTDLGRKFRDDLPSWVPDWGAPGGLFYEARAAATELYSAYHVDRAAHPQTIHLFGGRALTLHGSALGSIDYACEIQWGGDIREIWRDTLSHWGKTVTKFDNEVNTVFRQDFWRLICGDVICKTPNGSNARRARSEDELTFITWALESSLSPHSLKYSLPCSKTVVQWR</sequence>
<name>A0A7U2F3G5_PHANO</name>
<dbReference type="PANTHER" id="PTHR24148">
    <property type="entry name" value="ANKYRIN REPEAT DOMAIN-CONTAINING PROTEIN 39 HOMOLOG-RELATED"/>
    <property type="match status" value="1"/>
</dbReference>
<proteinExistence type="predicted"/>
<evidence type="ECO:0008006" key="3">
    <source>
        <dbReference type="Google" id="ProtNLM"/>
    </source>
</evidence>